<dbReference type="GO" id="GO:0005737">
    <property type="term" value="C:cytoplasm"/>
    <property type="evidence" value="ECO:0007669"/>
    <property type="project" value="TreeGrafter"/>
</dbReference>
<proteinExistence type="predicted"/>
<evidence type="ECO:0000256" key="1">
    <source>
        <dbReference type="SAM" id="Phobius"/>
    </source>
</evidence>
<feature type="transmembrane region" description="Helical" evidence="1">
    <location>
        <begin position="289"/>
        <end position="316"/>
    </location>
</feature>
<keyword evidence="1" id="KW-1133">Transmembrane helix</keyword>
<dbReference type="AlphaFoldDB" id="A0A9X6MBR0"/>
<evidence type="ECO:0000313" key="3">
    <source>
        <dbReference type="Proteomes" id="UP000194853"/>
    </source>
</evidence>
<comment type="caution">
    <text evidence="2">The sequence shown here is derived from an EMBL/GenBank/DDBJ whole genome shotgun (WGS) entry which is preliminary data.</text>
</comment>
<reference evidence="2 3" key="1">
    <citation type="submission" date="2016-10" db="EMBL/GenBank/DDBJ databases">
        <title>Comparative genomics of Bacillus thuringiensis reveals a path to pathogens against multiple invertebrate hosts.</title>
        <authorList>
            <person name="Zheng J."/>
            <person name="Gao Q."/>
            <person name="Liu H."/>
            <person name="Peng D."/>
            <person name="Ruan L."/>
            <person name="Sun M."/>
        </authorList>
    </citation>
    <scope>NUCLEOTIDE SEQUENCE [LARGE SCALE GENOMIC DNA]</scope>
    <source>
        <strain evidence="2">BGSC 4CF1</strain>
    </source>
</reference>
<gene>
    <name evidence="2" type="ORF">BK750_14980</name>
</gene>
<keyword evidence="1" id="KW-0472">Membrane</keyword>
<dbReference type="PANTHER" id="PTHR13325:SF3">
    <property type="entry name" value="MEMBRANE-BOUND TRANSCRIPTION FACTOR SITE-2 PROTEASE"/>
    <property type="match status" value="1"/>
</dbReference>
<protein>
    <submittedName>
        <fullName evidence="2">Peptidase M50</fullName>
    </submittedName>
</protein>
<dbReference type="InterPro" id="IPR001193">
    <property type="entry name" value="MBTPS2"/>
</dbReference>
<dbReference type="GO" id="GO:0016020">
    <property type="term" value="C:membrane"/>
    <property type="evidence" value="ECO:0007669"/>
    <property type="project" value="InterPro"/>
</dbReference>
<name>A0A9X6MBR0_BACTJ</name>
<evidence type="ECO:0000313" key="2">
    <source>
        <dbReference type="EMBL" id="OUB68455.1"/>
    </source>
</evidence>
<feature type="transmembrane region" description="Helical" evidence="1">
    <location>
        <begin position="136"/>
        <end position="155"/>
    </location>
</feature>
<dbReference type="GO" id="GO:0031293">
    <property type="term" value="P:membrane protein intracellular domain proteolysis"/>
    <property type="evidence" value="ECO:0007669"/>
    <property type="project" value="TreeGrafter"/>
</dbReference>
<dbReference type="GO" id="GO:0004222">
    <property type="term" value="F:metalloendopeptidase activity"/>
    <property type="evidence" value="ECO:0007669"/>
    <property type="project" value="InterPro"/>
</dbReference>
<dbReference type="Proteomes" id="UP000194853">
    <property type="component" value="Unassembled WGS sequence"/>
</dbReference>
<organism evidence="2 3">
    <name type="scientific">Bacillus thuringiensis subsp. jegathesan</name>
    <dbReference type="NCBI Taxonomy" id="56955"/>
    <lineage>
        <taxon>Bacteria</taxon>
        <taxon>Bacillati</taxon>
        <taxon>Bacillota</taxon>
        <taxon>Bacilli</taxon>
        <taxon>Bacillales</taxon>
        <taxon>Bacillaceae</taxon>
        <taxon>Bacillus</taxon>
        <taxon>Bacillus cereus group</taxon>
    </lineage>
</organism>
<keyword evidence="1" id="KW-0812">Transmembrane</keyword>
<feature type="transmembrane region" description="Helical" evidence="1">
    <location>
        <begin position="198"/>
        <end position="218"/>
    </location>
</feature>
<accession>A0A9X6MBR0</accession>
<feature type="transmembrane region" description="Helical" evidence="1">
    <location>
        <begin position="167"/>
        <end position="183"/>
    </location>
</feature>
<feature type="transmembrane region" description="Helical" evidence="1">
    <location>
        <begin position="227"/>
        <end position="248"/>
    </location>
</feature>
<sequence length="343" mass="40032">MENHFIIKNGEIFFKVGIKEGQIIQDLQQGLDKEELLNKHGLTITDFDKFINELRRIEILGEIKKEPFNILFLKYPFYNPTSVLEKINKLLHNNYIKFLLLWSSIFIILSATYVLINNMNVMIDHAFQNVLHLHWYEYLILYVSIFSISVIHEMGHAITCRYYGGEVKYIGFLLLCFSPALYTDVSSTRLFKSKKEKVIVFLAGAYFELTILAILILFRGYLEQYQLLIDIFVLGNLVAMIMNFIPFIRLDGYWILSAVTEITNLYSKSLKVVVYVIRNRQLPQAKNVSVKFIFVYGIFNFVFLIFSIITGLYIFIEFFSYEGIAGWLKVAVIIFESTTLEPV</sequence>
<dbReference type="EMBL" id="MOOS01000104">
    <property type="protein sequence ID" value="OUB68455.1"/>
    <property type="molecule type" value="Genomic_DNA"/>
</dbReference>
<dbReference type="PANTHER" id="PTHR13325">
    <property type="entry name" value="PROTEASE M50 MEMBRANE-BOUND TRANSCRIPTION FACTOR SITE 2 PROTEASE"/>
    <property type="match status" value="1"/>
</dbReference>
<feature type="transmembrane region" description="Helical" evidence="1">
    <location>
        <begin position="95"/>
        <end position="116"/>
    </location>
</feature>